<dbReference type="Proteomes" id="UP000005741">
    <property type="component" value="Chromosome"/>
</dbReference>
<evidence type="ECO:0000256" key="3">
    <source>
        <dbReference type="ARBA" id="ARBA00022989"/>
    </source>
</evidence>
<dbReference type="Pfam" id="PF01758">
    <property type="entry name" value="SBF"/>
    <property type="match status" value="1"/>
</dbReference>
<feature type="transmembrane region" description="Helical" evidence="5">
    <location>
        <begin position="101"/>
        <end position="122"/>
    </location>
</feature>
<evidence type="ECO:0000313" key="6">
    <source>
        <dbReference type="EMBL" id="EHQ35902.1"/>
    </source>
</evidence>
<dbReference type="HOGENOM" id="CLU_071291_0_0_2"/>
<feature type="transmembrane region" description="Helical" evidence="5">
    <location>
        <begin position="199"/>
        <end position="221"/>
    </location>
</feature>
<dbReference type="Gene3D" id="1.20.1530.20">
    <property type="match status" value="1"/>
</dbReference>
<accession>H1YX99</accession>
<dbReference type="AlphaFoldDB" id="H1YX99"/>
<feature type="transmembrane region" description="Helical" evidence="5">
    <location>
        <begin position="233"/>
        <end position="252"/>
    </location>
</feature>
<keyword evidence="7" id="KW-1185">Reference proteome</keyword>
<name>H1YX99_9EURY</name>
<comment type="subcellular location">
    <subcellularLocation>
        <location evidence="1">Membrane</location>
        <topology evidence="1">Multi-pass membrane protein</topology>
    </subcellularLocation>
</comment>
<feature type="transmembrane region" description="Helical" evidence="5">
    <location>
        <begin position="134"/>
        <end position="153"/>
    </location>
</feature>
<feature type="transmembrane region" description="Helical" evidence="5">
    <location>
        <begin position="6"/>
        <end position="28"/>
    </location>
</feature>
<dbReference type="InterPro" id="IPR004710">
    <property type="entry name" value="Bilac:Na_transpt"/>
</dbReference>
<feature type="transmembrane region" description="Helical" evidence="5">
    <location>
        <begin position="258"/>
        <end position="281"/>
    </location>
</feature>
<dbReference type="EMBL" id="CM001436">
    <property type="protein sequence ID" value="EHQ35902.1"/>
    <property type="molecule type" value="Genomic_DNA"/>
</dbReference>
<evidence type="ECO:0000313" key="7">
    <source>
        <dbReference type="Proteomes" id="UP000005741"/>
    </source>
</evidence>
<dbReference type="InterPro" id="IPR002657">
    <property type="entry name" value="BilAc:Na_symport/Acr3"/>
</dbReference>
<dbReference type="PANTHER" id="PTHR10361">
    <property type="entry name" value="SODIUM-BILE ACID COTRANSPORTER"/>
    <property type="match status" value="1"/>
</dbReference>
<dbReference type="GO" id="GO:0016020">
    <property type="term" value="C:membrane"/>
    <property type="evidence" value="ECO:0007669"/>
    <property type="project" value="UniProtKB-SubCell"/>
</dbReference>
<dbReference type="STRING" id="937775.Metlim_1801"/>
<keyword evidence="2 5" id="KW-0812">Transmembrane</keyword>
<gene>
    <name evidence="6" type="ORF">Metlim_1801</name>
</gene>
<feature type="transmembrane region" description="Helical" evidence="5">
    <location>
        <begin position="165"/>
        <end position="187"/>
    </location>
</feature>
<keyword evidence="4 5" id="KW-0472">Membrane</keyword>
<dbReference type="InParanoid" id="H1YX99"/>
<evidence type="ECO:0000256" key="4">
    <source>
        <dbReference type="ARBA" id="ARBA00023136"/>
    </source>
</evidence>
<organism evidence="6 7">
    <name type="scientific">Methanoplanus limicola DSM 2279</name>
    <dbReference type="NCBI Taxonomy" id="937775"/>
    <lineage>
        <taxon>Archaea</taxon>
        <taxon>Methanobacteriati</taxon>
        <taxon>Methanobacteriota</taxon>
        <taxon>Stenosarchaea group</taxon>
        <taxon>Methanomicrobia</taxon>
        <taxon>Methanomicrobiales</taxon>
        <taxon>Methanomicrobiaceae</taxon>
        <taxon>Methanoplanus</taxon>
    </lineage>
</organism>
<evidence type="ECO:0000256" key="5">
    <source>
        <dbReference type="SAM" id="Phobius"/>
    </source>
</evidence>
<protein>
    <submittedName>
        <fullName evidence="6">Bile acid:sodium symporter</fullName>
    </submittedName>
</protein>
<dbReference type="OrthoDB" id="111412at2157"/>
<proteinExistence type="predicted"/>
<sequence length="297" mass="31697">MFTGQILLGLIYLFIISSMFSIGLGLSFKSIEKALLKKGVLTASLFINLLLIPLIAVVLTVILNIRGNIMYGFLAMACAPGASYAPRITEAANGDVGHSTGLMFLLCTLAVFTTPFTLMLIIPESTAIDPWPVVKTLLIIQIIPILAGMLLRAEKPAIADRLSGFAFWASNLSGAVVIVLSLTMIFISESNQGLFSEITGTGGVIAIIMITAVSIIISYYAGGVTTEEKRSMAISSANRNAGVAFLIALSSFESVHTALIIIIIFIIIQTLFTGILAIKWLRNDMKAGKKTIISGGY</sequence>
<dbReference type="RefSeq" id="WP_004077878.1">
    <property type="nucleotide sequence ID" value="NZ_CM001436.1"/>
</dbReference>
<reference evidence="6 7" key="1">
    <citation type="submission" date="2011-10" db="EMBL/GenBank/DDBJ databases">
        <title>The Improved High-Quality Draft genome of Methanoplanus limicola DSM 2279.</title>
        <authorList>
            <consortium name="US DOE Joint Genome Institute (JGI-PGF)"/>
            <person name="Lucas S."/>
            <person name="Copeland A."/>
            <person name="Lapidus A."/>
            <person name="Glavina del Rio T."/>
            <person name="Dalin E."/>
            <person name="Tice H."/>
            <person name="Bruce D."/>
            <person name="Goodwin L."/>
            <person name="Pitluck S."/>
            <person name="Peters L."/>
            <person name="Mikhailova N."/>
            <person name="Lu M."/>
            <person name="Kyrpides N."/>
            <person name="Mavromatis K."/>
            <person name="Ivanova N."/>
            <person name="Markowitz V."/>
            <person name="Cheng J.-F."/>
            <person name="Hugenholtz P."/>
            <person name="Woyke T."/>
            <person name="Wu D."/>
            <person name="Wirth R."/>
            <person name="Brambilla E.-M."/>
            <person name="Klenk H.-P."/>
            <person name="Eisen J.A."/>
        </authorList>
    </citation>
    <scope>NUCLEOTIDE SEQUENCE [LARGE SCALE GENOMIC DNA]</scope>
    <source>
        <strain evidence="6 7">DSM 2279</strain>
    </source>
</reference>
<dbReference type="PANTHER" id="PTHR10361:SF28">
    <property type="entry name" value="P3 PROTEIN-RELATED"/>
    <property type="match status" value="1"/>
</dbReference>
<evidence type="ECO:0000256" key="1">
    <source>
        <dbReference type="ARBA" id="ARBA00004141"/>
    </source>
</evidence>
<keyword evidence="3 5" id="KW-1133">Transmembrane helix</keyword>
<evidence type="ECO:0000256" key="2">
    <source>
        <dbReference type="ARBA" id="ARBA00022692"/>
    </source>
</evidence>
<feature type="transmembrane region" description="Helical" evidence="5">
    <location>
        <begin position="40"/>
        <end position="63"/>
    </location>
</feature>
<dbReference type="InterPro" id="IPR038770">
    <property type="entry name" value="Na+/solute_symporter_sf"/>
</dbReference>